<keyword evidence="1" id="KW-0472">Membrane</keyword>
<protein>
    <submittedName>
        <fullName evidence="2">Uncharacterized protein</fullName>
    </submittedName>
</protein>
<feature type="transmembrane region" description="Helical" evidence="1">
    <location>
        <begin position="12"/>
        <end position="31"/>
    </location>
</feature>
<keyword evidence="1" id="KW-0812">Transmembrane</keyword>
<name>A0ABP7QQD5_9SPHI</name>
<gene>
    <name evidence="2" type="ORF">GCM10022210_43470</name>
</gene>
<keyword evidence="3" id="KW-1185">Reference proteome</keyword>
<keyword evidence="1" id="KW-1133">Transmembrane helix</keyword>
<dbReference type="Proteomes" id="UP001500742">
    <property type="component" value="Unassembled WGS sequence"/>
</dbReference>
<evidence type="ECO:0000313" key="2">
    <source>
        <dbReference type="EMBL" id="GAA3986371.1"/>
    </source>
</evidence>
<proteinExistence type="predicted"/>
<accession>A0ABP7QQD5</accession>
<dbReference type="RefSeq" id="WP_259089474.1">
    <property type="nucleotide sequence ID" value="NZ_BAAAZC010000029.1"/>
</dbReference>
<evidence type="ECO:0000256" key="1">
    <source>
        <dbReference type="SAM" id="Phobius"/>
    </source>
</evidence>
<comment type="caution">
    <text evidence="2">The sequence shown here is derived from an EMBL/GenBank/DDBJ whole genome shotgun (WGS) entry which is preliminary data.</text>
</comment>
<organism evidence="2 3">
    <name type="scientific">Mucilaginibacter dorajii</name>
    <dbReference type="NCBI Taxonomy" id="692994"/>
    <lineage>
        <taxon>Bacteria</taxon>
        <taxon>Pseudomonadati</taxon>
        <taxon>Bacteroidota</taxon>
        <taxon>Sphingobacteriia</taxon>
        <taxon>Sphingobacteriales</taxon>
        <taxon>Sphingobacteriaceae</taxon>
        <taxon>Mucilaginibacter</taxon>
    </lineage>
</organism>
<evidence type="ECO:0000313" key="3">
    <source>
        <dbReference type="Proteomes" id="UP001500742"/>
    </source>
</evidence>
<reference evidence="3" key="1">
    <citation type="journal article" date="2019" name="Int. J. Syst. Evol. Microbiol.">
        <title>The Global Catalogue of Microorganisms (GCM) 10K type strain sequencing project: providing services to taxonomists for standard genome sequencing and annotation.</title>
        <authorList>
            <consortium name="The Broad Institute Genomics Platform"/>
            <consortium name="The Broad Institute Genome Sequencing Center for Infectious Disease"/>
            <person name="Wu L."/>
            <person name="Ma J."/>
        </authorList>
    </citation>
    <scope>NUCLEOTIDE SEQUENCE [LARGE SCALE GENOMIC DNA]</scope>
    <source>
        <strain evidence="3">JCM 16601</strain>
    </source>
</reference>
<sequence>MKTHFYHQFQKIILRTFLTGLFCFTVIASFAQDKTKTIGNKPREGSVNTSFDAVKGAQVGVRMNAGHKKVELLTLKFHCNNRSNDSIPFKVNVYQMAGKLPADSNLVKAEIGGYIKKYSLSGDQLISVDLSAYHVIVSGDILVSIEFLTTKNGSNIGFACGLLNGGMFHKDGTTNPWKKVPVVGADFNVLVKKLK</sequence>
<dbReference type="EMBL" id="BAAAZC010000029">
    <property type="protein sequence ID" value="GAA3986371.1"/>
    <property type="molecule type" value="Genomic_DNA"/>
</dbReference>